<dbReference type="InterPro" id="IPR001752">
    <property type="entry name" value="Kinesin_motor_dom"/>
</dbReference>
<sequence length="812" mass="90488">MSVDKVRVSCRFRPLNNVEQHVPLGVAFEGDRQVICKTARTSSTALQQFTTPRGASIDDIRSLSGGLVSLDVYTFSRVYQPDTTQRQLYEDVARPIVDDVIHGYNGTLLVYGQTGSGKTHTMFGVHSPTSEESGSMVFNMHDNGAGIVPRAVRQLFHAIHSAEEAVEFEIRLQFLEIYMERVRDLLKTTEGSLHVREDPTGFYVENCEMPYVTNTEEVLQLVCSGLRRRATTATAVNVASSRSHCVLNITVKSVNSAKHEATIGKLFLVDLAGCEKVSRTLADGLRLEEAKLINKSLTTLGHVIICLAEKHSHVPYRDSKLTRILKDSLGGNSRTALILCCSPSQLAAHDTLSTLRFGTRAQNVCNRAVVNRQFTMEELKGMLGLAKLEIQKLRRLLRERVCDSSQRKVSTARGCSETLAGSPSQRSGDSVDTSSVDVLLQHAVREQLSLCDMQAELERLRDALRDAQYTTDLLHTQSAAQASLVQILQQECAAWEEEFTQLARELYAQRRYAEHYRMLFTEAREEAKLVPIKLESYMEQLRSICGKVEEHSRLLRCNVGLASVSLASLQVTNGSGSQPVTPCTTPALTEGAEMVINPTSVRQSLFMDAGLPVAILSRYKCAGLGHRGNVTAAVSNTVGDGEDNDWVGFHNGDEERQDMLLLQRMGVVMEELEKLRNQNGALTLELQLAEKKLAFRHGRIETLKHGLRQEGAAKEELQRALENERAIHQVQLQDARNDAFYWRQHYEYLLNNSYTHSGKYNGRHNVERRSGTPTLEDALTAREHRSLVDSPVTMGHGIIVRPIRGGGHKELT</sequence>
<feature type="binding site" evidence="3">
    <location>
        <begin position="112"/>
        <end position="119"/>
    </location>
    <ligand>
        <name>ATP</name>
        <dbReference type="ChEBI" id="CHEBI:30616"/>
    </ligand>
</feature>
<dbReference type="Gene3D" id="3.40.850.10">
    <property type="entry name" value="Kinesin motor domain"/>
    <property type="match status" value="1"/>
</dbReference>
<feature type="coiled-coil region" evidence="4">
    <location>
        <begin position="672"/>
        <end position="738"/>
    </location>
</feature>
<keyword evidence="2 3" id="KW-0505">Motor protein</keyword>
<dbReference type="RefSeq" id="XP_029238825.1">
    <property type="nucleotide sequence ID" value="XM_029381332.1"/>
</dbReference>
<dbReference type="SMART" id="SM00129">
    <property type="entry name" value="KISc"/>
    <property type="match status" value="1"/>
</dbReference>
<dbReference type="EMBL" id="MKGL01000128">
    <property type="protein sequence ID" value="RNF05680.1"/>
    <property type="molecule type" value="Genomic_DNA"/>
</dbReference>
<dbReference type="VEuPathDB" id="TriTrypDB:TRSC58_05850"/>
<dbReference type="GO" id="GO:0007018">
    <property type="term" value="P:microtubule-based movement"/>
    <property type="evidence" value="ECO:0007669"/>
    <property type="project" value="InterPro"/>
</dbReference>
<accession>A0A3R7LY66</accession>
<evidence type="ECO:0000259" key="5">
    <source>
        <dbReference type="PROSITE" id="PS50067"/>
    </source>
</evidence>
<protein>
    <submittedName>
        <fullName evidence="6">Kinesin heavy chain</fullName>
    </submittedName>
</protein>
<organism evidence="6 7">
    <name type="scientific">Trypanosoma rangeli</name>
    <dbReference type="NCBI Taxonomy" id="5698"/>
    <lineage>
        <taxon>Eukaryota</taxon>
        <taxon>Discoba</taxon>
        <taxon>Euglenozoa</taxon>
        <taxon>Kinetoplastea</taxon>
        <taxon>Metakinetoplastina</taxon>
        <taxon>Trypanosomatida</taxon>
        <taxon>Trypanosomatidae</taxon>
        <taxon>Trypanosoma</taxon>
        <taxon>Herpetosoma</taxon>
    </lineage>
</organism>
<evidence type="ECO:0000256" key="1">
    <source>
        <dbReference type="ARBA" id="ARBA00023054"/>
    </source>
</evidence>
<keyword evidence="7" id="KW-1185">Reference proteome</keyword>
<dbReference type="GO" id="GO:0008017">
    <property type="term" value="F:microtubule binding"/>
    <property type="evidence" value="ECO:0007669"/>
    <property type="project" value="InterPro"/>
</dbReference>
<dbReference type="SUPFAM" id="SSF52540">
    <property type="entry name" value="P-loop containing nucleoside triphosphate hydrolases"/>
    <property type="match status" value="1"/>
</dbReference>
<keyword evidence="3" id="KW-0067">ATP-binding</keyword>
<evidence type="ECO:0000256" key="2">
    <source>
        <dbReference type="ARBA" id="ARBA00023175"/>
    </source>
</evidence>
<dbReference type="InterPro" id="IPR036961">
    <property type="entry name" value="Kinesin_motor_dom_sf"/>
</dbReference>
<keyword evidence="1 4" id="KW-0175">Coiled coil</keyword>
<keyword evidence="3" id="KW-0547">Nucleotide-binding</keyword>
<feature type="domain" description="Kinesin motor" evidence="5">
    <location>
        <begin position="5"/>
        <end position="364"/>
    </location>
</feature>
<evidence type="ECO:0000256" key="4">
    <source>
        <dbReference type="SAM" id="Coils"/>
    </source>
</evidence>
<evidence type="ECO:0000313" key="7">
    <source>
        <dbReference type="Proteomes" id="UP000283634"/>
    </source>
</evidence>
<dbReference type="PANTHER" id="PTHR47968:SF75">
    <property type="entry name" value="CENTROMERE-ASSOCIATED PROTEIN E"/>
    <property type="match status" value="1"/>
</dbReference>
<dbReference type="PROSITE" id="PS50067">
    <property type="entry name" value="KINESIN_MOTOR_2"/>
    <property type="match status" value="1"/>
</dbReference>
<dbReference type="AlphaFoldDB" id="A0A3R7LY66"/>
<reference evidence="6 7" key="1">
    <citation type="journal article" date="2018" name="BMC Genomics">
        <title>Genomic comparison of Trypanosoma conorhini and Trypanosoma rangeli to Trypanosoma cruzi strains of high and low virulence.</title>
        <authorList>
            <person name="Bradwell K.R."/>
            <person name="Koparde V.N."/>
            <person name="Matveyev A.V."/>
            <person name="Serrano M.G."/>
            <person name="Alves J.M."/>
            <person name="Parikh H."/>
            <person name="Huang B."/>
            <person name="Lee V."/>
            <person name="Espinosa-Alvarez O."/>
            <person name="Ortiz P.A."/>
            <person name="Costa-Martins A.G."/>
            <person name="Teixeira M.M."/>
            <person name="Buck G.A."/>
        </authorList>
    </citation>
    <scope>NUCLEOTIDE SEQUENCE [LARGE SCALE GENOMIC DNA]</scope>
    <source>
        <strain evidence="6 7">AM80</strain>
    </source>
</reference>
<comment type="similarity">
    <text evidence="3">Belongs to the TRAFAC class myosin-kinesin ATPase superfamily. Kinesin family.</text>
</comment>
<dbReference type="GO" id="GO:0005524">
    <property type="term" value="F:ATP binding"/>
    <property type="evidence" value="ECO:0007669"/>
    <property type="project" value="UniProtKB-UniRule"/>
</dbReference>
<dbReference type="Proteomes" id="UP000283634">
    <property type="component" value="Unassembled WGS sequence"/>
</dbReference>
<dbReference type="InterPro" id="IPR027417">
    <property type="entry name" value="P-loop_NTPase"/>
</dbReference>
<evidence type="ECO:0000313" key="6">
    <source>
        <dbReference type="EMBL" id="RNF05680.1"/>
    </source>
</evidence>
<proteinExistence type="inferred from homology"/>
<dbReference type="OMA" id="TACNEAS"/>
<name>A0A3R7LY66_TRYRA</name>
<dbReference type="PRINTS" id="PR00380">
    <property type="entry name" value="KINESINHEAVY"/>
</dbReference>
<evidence type="ECO:0000256" key="3">
    <source>
        <dbReference type="PROSITE-ProRule" id="PRU00283"/>
    </source>
</evidence>
<gene>
    <name evidence="6" type="ORF">TraAM80_04402</name>
</gene>
<dbReference type="PANTHER" id="PTHR47968">
    <property type="entry name" value="CENTROMERE PROTEIN E"/>
    <property type="match status" value="1"/>
</dbReference>
<dbReference type="OrthoDB" id="3176171at2759"/>
<comment type="caution">
    <text evidence="6">The sequence shown here is derived from an EMBL/GenBank/DDBJ whole genome shotgun (WGS) entry which is preliminary data.</text>
</comment>
<dbReference type="InterPro" id="IPR027640">
    <property type="entry name" value="Kinesin-like_fam"/>
</dbReference>
<dbReference type="GO" id="GO:0003777">
    <property type="term" value="F:microtubule motor activity"/>
    <property type="evidence" value="ECO:0007669"/>
    <property type="project" value="InterPro"/>
</dbReference>
<dbReference type="Pfam" id="PF00225">
    <property type="entry name" value="Kinesin"/>
    <property type="match status" value="1"/>
</dbReference>
<dbReference type="GeneID" id="40328335"/>